<feature type="compositionally biased region" description="Polar residues" evidence="1">
    <location>
        <begin position="730"/>
        <end position="740"/>
    </location>
</feature>
<dbReference type="OrthoDB" id="3365616at2759"/>
<protein>
    <submittedName>
        <fullName evidence="2">Uncharacterized protein</fullName>
    </submittedName>
</protein>
<reference evidence="2 3" key="1">
    <citation type="submission" date="2018-03" db="EMBL/GenBank/DDBJ databases">
        <authorList>
            <person name="Guldener U."/>
        </authorList>
    </citation>
    <scope>NUCLEOTIDE SEQUENCE [LARGE SCALE GENOMIC DNA]</scope>
    <source>
        <strain evidence="2 3">DAOM196992</strain>
    </source>
</reference>
<feature type="compositionally biased region" description="Low complexity" evidence="1">
    <location>
        <begin position="516"/>
        <end position="530"/>
    </location>
</feature>
<evidence type="ECO:0000256" key="1">
    <source>
        <dbReference type="SAM" id="MobiDB-lite"/>
    </source>
</evidence>
<feature type="compositionally biased region" description="Basic and acidic residues" evidence="1">
    <location>
        <begin position="601"/>
        <end position="610"/>
    </location>
</feature>
<name>A0A5C3F1V9_9BASI</name>
<evidence type="ECO:0000313" key="2">
    <source>
        <dbReference type="EMBL" id="SPO37717.1"/>
    </source>
</evidence>
<evidence type="ECO:0000313" key="3">
    <source>
        <dbReference type="Proteomes" id="UP000323386"/>
    </source>
</evidence>
<feature type="compositionally biased region" description="Low complexity" evidence="1">
    <location>
        <begin position="678"/>
        <end position="695"/>
    </location>
</feature>
<feature type="compositionally biased region" description="Low complexity" evidence="1">
    <location>
        <begin position="798"/>
        <end position="815"/>
    </location>
</feature>
<feature type="region of interest" description="Disordered" evidence="1">
    <location>
        <begin position="483"/>
        <end position="916"/>
    </location>
</feature>
<feature type="compositionally biased region" description="Low complexity" evidence="1">
    <location>
        <begin position="836"/>
        <end position="853"/>
    </location>
</feature>
<proteinExistence type="predicted"/>
<feature type="compositionally biased region" description="Low complexity" evidence="1">
    <location>
        <begin position="625"/>
        <end position="643"/>
    </location>
</feature>
<feature type="compositionally biased region" description="Polar residues" evidence="1">
    <location>
        <begin position="854"/>
        <end position="863"/>
    </location>
</feature>
<feature type="compositionally biased region" description="Low complexity" evidence="1">
    <location>
        <begin position="557"/>
        <end position="577"/>
    </location>
</feature>
<dbReference type="EMBL" id="OOIP01000007">
    <property type="protein sequence ID" value="SPO37717.1"/>
    <property type="molecule type" value="Genomic_DNA"/>
</dbReference>
<dbReference type="InterPro" id="IPR014752">
    <property type="entry name" value="Arrestin-like_C"/>
</dbReference>
<dbReference type="Proteomes" id="UP000323386">
    <property type="component" value="Unassembled WGS sequence"/>
</dbReference>
<keyword evidence="3" id="KW-1185">Reference proteome</keyword>
<accession>A0A5C3F1V9</accession>
<feature type="compositionally biased region" description="Pro residues" evidence="1">
    <location>
        <begin position="879"/>
        <end position="893"/>
    </location>
</feature>
<dbReference type="AlphaFoldDB" id="A0A5C3F1V9"/>
<feature type="compositionally biased region" description="Basic and acidic residues" evidence="1">
    <location>
        <begin position="531"/>
        <end position="543"/>
    </location>
</feature>
<dbReference type="Gene3D" id="2.60.40.640">
    <property type="match status" value="1"/>
</dbReference>
<gene>
    <name evidence="2" type="ORF">PSFLO_03193</name>
</gene>
<sequence>MAAHGPPVGAPALRTIHTYTNKNATLALDVYTYPLRVPAFQGGSKARGWGSLAGSVTFNVTSDNSRVSAITVSVTGTARVLLPKSGSADTPAQIDHLNPEVEEAKEHDVTLLQLEHTLWQADAQDPDSNLFSQGRHPFDFDIDLPAYKVTSKGKKQAAPVLLPPSCVIDAFAAPAIVDTRAKSGGGGGGVMSSIFKSTKDALPKNWASVKYEISVKVHRVGLLKRNLRLSAPFVYLPPPESGHEVALRERRRLANMMAQIVTNTSGDGRHPIESQAPWQRVAINYSTSRNGEPIDLDGDTDRKAGGGGGGLLGSISSLFGTKKPTVIGRESWSLSVPGDAAAASSAFALRSAIPFILRCHTNKPLALRQGSPLIVVLYRRVRLRSGQKAKVVAVQQRPMATAQVRFAQEAPDLHRINGIVVPPVRCLPSFETPLISLSYFLAVQRSRDARIVHEHPITLHCLPPPAPPFAPFGPYPAGYVRPEVPLPQPTPDVVSDLSGFPPAANEQPRFAPPPSQRSAATTATASTSRYDSARSHVSSDRKSGAHGGHTLSPSPPRTQSSSPSPSPSPSMRASPSRPTKPLPPTTQLAATTPAPPSSKGDASKPRKSAREAASSTGRALPPKQVKAGTTAAATVPPAKAAAGSTSQRHMAPAPPPKPGTPNGSGNEHPRRARYSSRGAAPDPGQQPQQPALGAPSSSRRVHVHGDEKRALIDAAVPSRSGSAAAAKVSPSMSGLRSSSVSEHEGEGARRGSAAQREGGRGVGDYVRVSSASKTKRPVEVEPPPPPPPPSSSRHRAYATEALSSSSSSTAAAAGGADRRKTRKGGASRNDHVHPPSASASAAAAGAGRTDSSAPRSTRGSTPGSARRSDPGAVQTLPSAPAPAPAPLPPPPPALEADASGGDGGGAGTGYGFTEDDLMTYGEDMELDLPPSYFEATAEDFEQ</sequence>
<feature type="compositionally biased region" description="Gly residues" evidence="1">
    <location>
        <begin position="900"/>
        <end position="910"/>
    </location>
</feature>
<feature type="compositionally biased region" description="Pro residues" evidence="1">
    <location>
        <begin position="780"/>
        <end position="790"/>
    </location>
</feature>
<organism evidence="2 3">
    <name type="scientific">Pseudozyma flocculosa</name>
    <dbReference type="NCBI Taxonomy" id="84751"/>
    <lineage>
        <taxon>Eukaryota</taxon>
        <taxon>Fungi</taxon>
        <taxon>Dikarya</taxon>
        <taxon>Basidiomycota</taxon>
        <taxon>Ustilaginomycotina</taxon>
        <taxon>Ustilaginomycetes</taxon>
        <taxon>Ustilaginales</taxon>
        <taxon>Ustilaginaceae</taxon>
        <taxon>Pseudozyma</taxon>
    </lineage>
</organism>